<evidence type="ECO:0000256" key="1">
    <source>
        <dbReference type="SAM" id="SignalP"/>
    </source>
</evidence>
<dbReference type="Proteomes" id="UP001060039">
    <property type="component" value="Chromosome"/>
</dbReference>
<dbReference type="PROSITE" id="PS51257">
    <property type="entry name" value="PROKAR_LIPOPROTEIN"/>
    <property type="match status" value="1"/>
</dbReference>
<name>A0ABY5FXH0_9MICO</name>
<feature type="chain" id="PRO_5046800570" description="Lipoprotein" evidence="1">
    <location>
        <begin position="25"/>
        <end position="128"/>
    </location>
</feature>
<evidence type="ECO:0008006" key="4">
    <source>
        <dbReference type="Google" id="ProtNLM"/>
    </source>
</evidence>
<sequence length="128" mass="13581">MTRLRILATAALAVALLAGTTACAQVSEVLNPSTGEELVGTTWSGTDSDGDEWGIEFQQGGGVGLTFNDGVYDDDSDVWKVENGTIVIGIAFDTGIATLTGPYTRDATTIELEGEQDEFTWTLTLEKD</sequence>
<dbReference type="RefSeq" id="WP_255159974.1">
    <property type="nucleotide sequence ID" value="NZ_CP101497.1"/>
</dbReference>
<feature type="signal peptide" evidence="1">
    <location>
        <begin position="1"/>
        <end position="24"/>
    </location>
</feature>
<protein>
    <recommendedName>
        <fullName evidence="4">Lipoprotein</fullName>
    </recommendedName>
</protein>
<reference evidence="2" key="1">
    <citation type="submission" date="2022-07" db="EMBL/GenBank/DDBJ databases">
        <title>Taxonomic analysis of Microcella humidisoli nov. sp., isolated from riverside soil.</title>
        <authorList>
            <person name="Molina K.M."/>
            <person name="Kim S.B."/>
        </authorList>
    </citation>
    <scope>NUCLEOTIDE SEQUENCE</scope>
    <source>
        <strain evidence="2">MMS21-STM10</strain>
    </source>
</reference>
<accession>A0ABY5FXH0</accession>
<evidence type="ECO:0000313" key="2">
    <source>
        <dbReference type="EMBL" id="UTT62842.1"/>
    </source>
</evidence>
<evidence type="ECO:0000313" key="3">
    <source>
        <dbReference type="Proteomes" id="UP001060039"/>
    </source>
</evidence>
<organism evidence="2 3">
    <name type="scientific">Microcella humidisoli</name>
    <dbReference type="NCBI Taxonomy" id="2963406"/>
    <lineage>
        <taxon>Bacteria</taxon>
        <taxon>Bacillati</taxon>
        <taxon>Actinomycetota</taxon>
        <taxon>Actinomycetes</taxon>
        <taxon>Micrococcales</taxon>
        <taxon>Microbacteriaceae</taxon>
        <taxon>Microcella</taxon>
    </lineage>
</organism>
<gene>
    <name evidence="2" type="ORF">NNL39_01640</name>
</gene>
<dbReference type="EMBL" id="CP101497">
    <property type="protein sequence ID" value="UTT62842.1"/>
    <property type="molecule type" value="Genomic_DNA"/>
</dbReference>
<keyword evidence="1" id="KW-0732">Signal</keyword>
<proteinExistence type="predicted"/>
<keyword evidence="3" id="KW-1185">Reference proteome</keyword>